<organism evidence="4">
    <name type="scientific">Cyclophora tenuis</name>
    <name type="common">Marine diatom</name>
    <dbReference type="NCBI Taxonomy" id="216820"/>
    <lineage>
        <taxon>Eukaryota</taxon>
        <taxon>Sar</taxon>
        <taxon>Stramenopiles</taxon>
        <taxon>Ochrophyta</taxon>
        <taxon>Bacillariophyta</taxon>
        <taxon>Fragilariophyceae</taxon>
        <taxon>Fragilariophycidae</taxon>
        <taxon>Cyclophorales</taxon>
        <taxon>Cyclophoraceae</taxon>
        <taxon>Cyclophora</taxon>
    </lineage>
</organism>
<evidence type="ECO:0000256" key="3">
    <source>
        <dbReference type="SAM" id="Phobius"/>
    </source>
</evidence>
<proteinExistence type="predicted"/>
<dbReference type="AlphaFoldDB" id="A0A7S1GS33"/>
<feature type="region of interest" description="Disordered" evidence="2">
    <location>
        <begin position="426"/>
        <end position="470"/>
    </location>
</feature>
<keyword evidence="3" id="KW-1133">Transmembrane helix</keyword>
<keyword evidence="3" id="KW-0472">Membrane</keyword>
<evidence type="ECO:0000313" key="4">
    <source>
        <dbReference type="EMBL" id="CAD8944838.1"/>
    </source>
</evidence>
<evidence type="ECO:0000256" key="1">
    <source>
        <dbReference type="SAM" id="Coils"/>
    </source>
</evidence>
<keyword evidence="3" id="KW-0812">Transmembrane</keyword>
<accession>A0A7S1GS33</accession>
<dbReference type="EMBL" id="HBFW01025004">
    <property type="protein sequence ID" value="CAD8944838.1"/>
    <property type="molecule type" value="Transcribed_RNA"/>
</dbReference>
<evidence type="ECO:0000256" key="2">
    <source>
        <dbReference type="SAM" id="MobiDB-lite"/>
    </source>
</evidence>
<sequence>MQASMKEIEAKAEASVAKEKASCEEASELLKKEHSDQVLVIQKESEAVLSASESSRDQKIELLTRTVSEMEANHTANVASLSAEKERHVADLDANYKAAVSGLKETHEKEKAKLEALMQETELQSQKEIESVNTSLTKQLQLLRQTSEKDLTEATARHDKMKSDLEATIAALQEKEVTVKGELKALQEQLTVSTEELREWEERHSVRSYCNLTHIHEDTAATLLSASKVAGEQVYQASKVASTHVSKAAEPHLKKGKELYDQHLKDHVDKHYETGRQLYDTHLRTHVERHIVPLHDSHVIPGVAFVGEKLGEAGDAIADAQKAVFASLVVTYKQGCQKAKGSLDGWMLDVANSSCKDPETMVEVLLWATVIIALFLLRRVIWRTLKGIVWLKLMTIKAIIMLKLKTLWYMTLLPLVFRLFRRNKTPPPMKTKPTPNGAVLSNGTASLGENKSGKKTGKKGGKKAEKGPSQ</sequence>
<protein>
    <submittedName>
        <fullName evidence="4">Uncharacterized protein</fullName>
    </submittedName>
</protein>
<feature type="coiled-coil region" evidence="1">
    <location>
        <begin position="169"/>
        <end position="203"/>
    </location>
</feature>
<gene>
    <name evidence="4" type="ORF">CTEN0397_LOCUS16042</name>
</gene>
<feature type="region of interest" description="Disordered" evidence="2">
    <location>
        <begin position="1"/>
        <end position="21"/>
    </location>
</feature>
<reference evidence="4" key="1">
    <citation type="submission" date="2021-01" db="EMBL/GenBank/DDBJ databases">
        <authorList>
            <person name="Corre E."/>
            <person name="Pelletier E."/>
            <person name="Niang G."/>
            <person name="Scheremetjew M."/>
            <person name="Finn R."/>
            <person name="Kale V."/>
            <person name="Holt S."/>
            <person name="Cochrane G."/>
            <person name="Meng A."/>
            <person name="Brown T."/>
            <person name="Cohen L."/>
        </authorList>
    </citation>
    <scope>NUCLEOTIDE SEQUENCE</scope>
    <source>
        <strain evidence="4">ECT3854</strain>
    </source>
</reference>
<name>A0A7S1GS33_CYCTE</name>
<feature type="transmembrane region" description="Helical" evidence="3">
    <location>
        <begin position="364"/>
        <end position="381"/>
    </location>
</feature>
<keyword evidence="1" id="KW-0175">Coiled coil</keyword>